<dbReference type="SMART" id="SM00387">
    <property type="entry name" value="HATPase_c"/>
    <property type="match status" value="1"/>
</dbReference>
<dbReference type="InterPro" id="IPR036097">
    <property type="entry name" value="HisK_dim/P_sf"/>
</dbReference>
<evidence type="ECO:0000259" key="12">
    <source>
        <dbReference type="PROSITE" id="PS50894"/>
    </source>
</evidence>
<dbReference type="Gene3D" id="1.10.287.560">
    <property type="entry name" value="Histidine kinase CheA-like, homodimeric domain"/>
    <property type="match status" value="1"/>
</dbReference>
<evidence type="ECO:0000256" key="5">
    <source>
        <dbReference type="ARBA" id="ARBA00022777"/>
    </source>
</evidence>
<evidence type="ECO:0000256" key="7">
    <source>
        <dbReference type="PROSITE-ProRule" id="PRU00110"/>
    </source>
</evidence>
<evidence type="ECO:0000256" key="8">
    <source>
        <dbReference type="PROSITE-ProRule" id="PRU00169"/>
    </source>
</evidence>
<dbReference type="CDD" id="cd00088">
    <property type="entry name" value="HPT"/>
    <property type="match status" value="1"/>
</dbReference>
<feature type="domain" description="Response regulatory" evidence="11">
    <location>
        <begin position="1043"/>
        <end position="1159"/>
    </location>
</feature>
<dbReference type="PROSITE" id="PS50894">
    <property type="entry name" value="HPT"/>
    <property type="match status" value="1"/>
</dbReference>
<dbReference type="SUPFAM" id="SSF50341">
    <property type="entry name" value="CheW-like"/>
    <property type="match status" value="1"/>
</dbReference>
<dbReference type="Pfam" id="PF02518">
    <property type="entry name" value="HATPase_c"/>
    <property type="match status" value="1"/>
</dbReference>
<dbReference type="Proteomes" id="UP000003781">
    <property type="component" value="Unassembled WGS sequence"/>
</dbReference>
<dbReference type="InterPro" id="IPR008207">
    <property type="entry name" value="Sig_transdc_His_kin_Hpt_dom"/>
</dbReference>
<dbReference type="InterPro" id="IPR004358">
    <property type="entry name" value="Sig_transdc_His_kin-like_C"/>
</dbReference>
<dbReference type="SMART" id="SM01231">
    <property type="entry name" value="H-kinase_dim"/>
    <property type="match status" value="1"/>
</dbReference>
<name>A3IMI5_9CHRO</name>
<feature type="compositionally biased region" description="Polar residues" evidence="9">
    <location>
        <begin position="460"/>
        <end position="483"/>
    </location>
</feature>
<comment type="caution">
    <text evidence="13">The sequence shown here is derived from an EMBL/GenBank/DDBJ whole genome shotgun (WGS) entry which is preliminary data.</text>
</comment>
<evidence type="ECO:0000256" key="6">
    <source>
        <dbReference type="ARBA" id="ARBA00023012"/>
    </source>
</evidence>
<dbReference type="InterPro" id="IPR051315">
    <property type="entry name" value="Bact_Chemotaxis_CheA"/>
</dbReference>
<dbReference type="InterPro" id="IPR037006">
    <property type="entry name" value="CheA-like_homodim_sf"/>
</dbReference>
<evidence type="ECO:0000259" key="10">
    <source>
        <dbReference type="PROSITE" id="PS50109"/>
    </source>
</evidence>
<gene>
    <name evidence="13" type="ORF">CY0110_28384</name>
</gene>
<protein>
    <recommendedName>
        <fullName evidence="2">histidine kinase</fullName>
        <ecNumber evidence="2">2.7.13.3</ecNumber>
    </recommendedName>
</protein>
<dbReference type="eggNOG" id="COG2198">
    <property type="taxonomic scope" value="Bacteria"/>
</dbReference>
<dbReference type="AlphaFoldDB" id="A3IMI5"/>
<organism evidence="13 14">
    <name type="scientific">Crocosphaera chwakensis CCY0110</name>
    <dbReference type="NCBI Taxonomy" id="391612"/>
    <lineage>
        <taxon>Bacteria</taxon>
        <taxon>Bacillati</taxon>
        <taxon>Cyanobacteriota</taxon>
        <taxon>Cyanophyceae</taxon>
        <taxon>Oscillatoriophycideae</taxon>
        <taxon>Chroococcales</taxon>
        <taxon>Aphanothecaceae</taxon>
        <taxon>Crocosphaera</taxon>
        <taxon>Crocosphaera chwakensis</taxon>
    </lineage>
</organism>
<dbReference type="InterPro" id="IPR001789">
    <property type="entry name" value="Sig_transdc_resp-reg_receiver"/>
</dbReference>
<feature type="domain" description="Histidine kinase" evidence="10">
    <location>
        <begin position="622"/>
        <end position="856"/>
    </location>
</feature>
<feature type="region of interest" description="Disordered" evidence="9">
    <location>
        <begin position="456"/>
        <end position="511"/>
    </location>
</feature>
<keyword evidence="5" id="KW-0418">Kinase</keyword>
<dbReference type="Pfam" id="PF02895">
    <property type="entry name" value="H-kinase_dim"/>
    <property type="match status" value="1"/>
</dbReference>
<comment type="catalytic activity">
    <reaction evidence="1">
        <text>ATP + protein L-histidine = ADP + protein N-phospho-L-histidine.</text>
        <dbReference type="EC" id="2.7.13.3"/>
    </reaction>
</comment>
<reference evidence="13 14" key="1">
    <citation type="submission" date="2007-03" db="EMBL/GenBank/DDBJ databases">
        <authorList>
            <person name="Stal L."/>
            <person name="Ferriera S."/>
            <person name="Johnson J."/>
            <person name="Kravitz S."/>
            <person name="Beeson K."/>
            <person name="Sutton G."/>
            <person name="Rogers Y.-H."/>
            <person name="Friedman R."/>
            <person name="Frazier M."/>
            <person name="Venter J.C."/>
        </authorList>
    </citation>
    <scope>NUCLEOTIDE SEQUENCE [LARGE SCALE GENOMIC DNA]</scope>
    <source>
        <strain evidence="13 14">CCY0110</strain>
    </source>
</reference>
<evidence type="ECO:0000313" key="13">
    <source>
        <dbReference type="EMBL" id="EAZ92354.1"/>
    </source>
</evidence>
<feature type="modified residue" description="Phosphohistidine" evidence="7">
    <location>
        <position position="67"/>
    </location>
</feature>
<dbReference type="eggNOG" id="COG0745">
    <property type="taxonomic scope" value="Bacteria"/>
</dbReference>
<dbReference type="FunFam" id="3.30.565.10:FF:000016">
    <property type="entry name" value="Chemotaxis protein CheA, putative"/>
    <property type="match status" value="1"/>
</dbReference>
<evidence type="ECO:0000256" key="2">
    <source>
        <dbReference type="ARBA" id="ARBA00012438"/>
    </source>
</evidence>
<dbReference type="SUPFAM" id="SSF47384">
    <property type="entry name" value="Homodimeric domain of signal transducing histidine kinase"/>
    <property type="match status" value="1"/>
</dbReference>
<dbReference type="GO" id="GO:0000155">
    <property type="term" value="F:phosphorelay sensor kinase activity"/>
    <property type="evidence" value="ECO:0007669"/>
    <property type="project" value="InterPro"/>
</dbReference>
<dbReference type="SMART" id="SM00073">
    <property type="entry name" value="HPT"/>
    <property type="match status" value="1"/>
</dbReference>
<dbReference type="SMART" id="SM00448">
    <property type="entry name" value="REC"/>
    <property type="match status" value="1"/>
</dbReference>
<dbReference type="Gene3D" id="2.30.30.40">
    <property type="entry name" value="SH3 Domains"/>
    <property type="match status" value="1"/>
</dbReference>
<dbReference type="SUPFAM" id="SSF47226">
    <property type="entry name" value="Histidine-containing phosphotransfer domain, HPT domain"/>
    <property type="match status" value="1"/>
</dbReference>
<dbReference type="Pfam" id="PF01627">
    <property type="entry name" value="Hpt"/>
    <property type="match status" value="1"/>
</dbReference>
<dbReference type="eggNOG" id="COG0643">
    <property type="taxonomic scope" value="Bacteria"/>
</dbReference>
<dbReference type="InterPro" id="IPR036061">
    <property type="entry name" value="CheW-like_dom_sf"/>
</dbReference>
<evidence type="ECO:0000256" key="9">
    <source>
        <dbReference type="SAM" id="MobiDB-lite"/>
    </source>
</evidence>
<dbReference type="InterPro" id="IPR002545">
    <property type="entry name" value="CheW-lke_dom"/>
</dbReference>
<accession>A3IMI5</accession>
<proteinExistence type="predicted"/>
<dbReference type="InterPro" id="IPR003594">
    <property type="entry name" value="HATPase_dom"/>
</dbReference>
<dbReference type="InterPro" id="IPR005467">
    <property type="entry name" value="His_kinase_dom"/>
</dbReference>
<dbReference type="GO" id="GO:0006935">
    <property type="term" value="P:chemotaxis"/>
    <property type="evidence" value="ECO:0007669"/>
    <property type="project" value="InterPro"/>
</dbReference>
<evidence type="ECO:0000256" key="4">
    <source>
        <dbReference type="ARBA" id="ARBA00022679"/>
    </source>
</evidence>
<feature type="modified residue" description="4-aspartylphosphate" evidence="8">
    <location>
        <position position="1092"/>
    </location>
</feature>
<evidence type="ECO:0000259" key="11">
    <source>
        <dbReference type="PROSITE" id="PS50110"/>
    </source>
</evidence>
<dbReference type="InterPro" id="IPR036890">
    <property type="entry name" value="HATPase_C_sf"/>
</dbReference>
<dbReference type="PANTHER" id="PTHR43395">
    <property type="entry name" value="SENSOR HISTIDINE KINASE CHEA"/>
    <property type="match status" value="1"/>
</dbReference>
<evidence type="ECO:0000313" key="14">
    <source>
        <dbReference type="Proteomes" id="UP000003781"/>
    </source>
</evidence>
<dbReference type="Pfam" id="PF01584">
    <property type="entry name" value="CheW"/>
    <property type="match status" value="1"/>
</dbReference>
<dbReference type="EC" id="2.7.13.3" evidence="2"/>
<dbReference type="PANTHER" id="PTHR43395:SF1">
    <property type="entry name" value="CHEMOTAXIS PROTEIN CHEA"/>
    <property type="match status" value="1"/>
</dbReference>
<dbReference type="InterPro" id="IPR004105">
    <property type="entry name" value="CheA-like_dim"/>
</dbReference>
<dbReference type="PRINTS" id="PR00344">
    <property type="entry name" value="BCTRLSENSOR"/>
</dbReference>
<sequence length="1161" mass="128766">MSPFASPTPFCFLIPSKTMMNSDIRDQAYQFFIEEAPELLQIIETGLLNLKEERDKSKVHEIMRAAHSIKGGSASVELNTIKILSHRLEDIFKALYDETVIIDDDLESLLLEAFDRLRDPLEEQMTTGSFDEEQAIETALPVFAAIEEILGDSMAQGEQYIPSSADLGIDIVSSLFEVDVAQGLADIENALASGNNEQIAQTLRDQGEVFTGFAELLALPGFGEIVQTILQALNAVPSEAVTIAQVALGDLKQSQHLVLVEGDRISGGQPSEQLLSLANGNLVETPTSALSPSVVETSPEPSLEDNSVLSLDNLFQDPEEEANSLLFSDNETVNEVNTVDHQEVLEETAESILDFANAPPLDDIFGSTGTEIEEPDWAGVPALDDVFGEPSHEPSESVEEMPFAASLNDLFDQVETPTEETEEPLSLEINEIDIQENLNTFVESVENVFDTLPTVEEENNQSASQKLLSPKTVKQSFHNTRSTRSFKDHTKTRSSRQQEGSETQKTAPPLSVRVDFNRLERMNNLVGELVINRNSLSLQNDQLQNKVKDLLNRFSYFQQITNTLKQLSDQMVIAPERYGAIRVTGQAVNRQNVFARSPFSPPSESSDFDSLEMDSYSTVYSIVQSLLEEMMQLEESVDDIVLFARSSNQTLEQQRQMLTSLRDELMWARMLPLGEVLNRFPRVLRDLSNKYNKPVKLKLTGTSVLVDKAALEKLYDPLQHLLRNGFDHGIEPPEIRRKLGKPEQGQIEIQAYHQGNQTIIEMQDDGGGLDLEKIAKKAVEAGLVTPEQVAVMTKEALQDIIFEPGFSTASQVSELSGRGVGLDVVREQLRALKGTVSVSSISGKGTTFTLRLPFTLTISKLLVCLIQQHNYHQGSAIALPSDSIEEIIMPEPEQIKTSGDQRFLAWQKHIIPIYPLQNLLEYHSPCPEGFASQSLQGIMTPDNWGSPLLILRRGERLYALEVNRLVTEQELVIKPFGKAIAVPAYIYGCTILGDGTLIPVVNGTVLLEECLEAYNALGKSAGIIVEASGDKSHTPTPIAQNPTILVVDDSAALRRTLALTLQKSGYRVLQARDGREALEQLQQPGIQLVICDVEMPNMNGFEFLGQRRRDPELMKIPVAMLTSRSSEKHRQLATRLGASAYFTKPYIEQQFLETIKNMITD</sequence>
<dbReference type="SUPFAM" id="SSF52172">
    <property type="entry name" value="CheY-like"/>
    <property type="match status" value="1"/>
</dbReference>
<dbReference type="Gene3D" id="3.30.565.10">
    <property type="entry name" value="Histidine kinase-like ATPase, C-terminal domain"/>
    <property type="match status" value="1"/>
</dbReference>
<dbReference type="EMBL" id="AAXW01000007">
    <property type="protein sequence ID" value="EAZ92354.1"/>
    <property type="molecule type" value="Genomic_DNA"/>
</dbReference>
<dbReference type="SUPFAM" id="SSF55874">
    <property type="entry name" value="ATPase domain of HSP90 chaperone/DNA topoisomerase II/histidine kinase"/>
    <property type="match status" value="1"/>
</dbReference>
<dbReference type="Gene3D" id="1.20.120.160">
    <property type="entry name" value="HPT domain"/>
    <property type="match status" value="1"/>
</dbReference>
<dbReference type="Pfam" id="PF00072">
    <property type="entry name" value="Response_reg"/>
    <property type="match status" value="1"/>
</dbReference>
<evidence type="ECO:0000256" key="3">
    <source>
        <dbReference type="ARBA" id="ARBA00022553"/>
    </source>
</evidence>
<dbReference type="CDD" id="cd16916">
    <property type="entry name" value="HATPase_CheA-like"/>
    <property type="match status" value="1"/>
</dbReference>
<dbReference type="PROSITE" id="PS50109">
    <property type="entry name" value="HIS_KIN"/>
    <property type="match status" value="1"/>
</dbReference>
<dbReference type="SMART" id="SM00260">
    <property type="entry name" value="CheW"/>
    <property type="match status" value="1"/>
</dbReference>
<dbReference type="GO" id="GO:0005737">
    <property type="term" value="C:cytoplasm"/>
    <property type="evidence" value="ECO:0007669"/>
    <property type="project" value="InterPro"/>
</dbReference>
<feature type="domain" description="HPt" evidence="12">
    <location>
        <begin position="21"/>
        <end position="124"/>
    </location>
</feature>
<dbReference type="InterPro" id="IPR036641">
    <property type="entry name" value="HPT_dom_sf"/>
</dbReference>
<feature type="compositionally biased region" description="Polar residues" evidence="9">
    <location>
        <begin position="495"/>
        <end position="506"/>
    </location>
</feature>
<dbReference type="Gene3D" id="3.40.50.2300">
    <property type="match status" value="1"/>
</dbReference>
<dbReference type="InterPro" id="IPR011006">
    <property type="entry name" value="CheY-like_superfamily"/>
</dbReference>
<keyword evidence="4" id="KW-0808">Transferase</keyword>
<evidence type="ECO:0000256" key="1">
    <source>
        <dbReference type="ARBA" id="ARBA00000085"/>
    </source>
</evidence>
<dbReference type="PROSITE" id="PS50110">
    <property type="entry name" value="RESPONSE_REGULATORY"/>
    <property type="match status" value="1"/>
</dbReference>
<keyword evidence="3 8" id="KW-0597">Phosphoprotein</keyword>
<keyword evidence="14" id="KW-1185">Reference proteome</keyword>
<keyword evidence="6" id="KW-0902">Two-component regulatory system</keyword>